<dbReference type="AlphaFoldDB" id="A0A1X7VJX5"/>
<dbReference type="InParanoid" id="A0A1X7VJX5"/>
<proteinExistence type="predicted"/>
<sequence>MDKQLFATACACGVVASIIAAYTAIEDMPRSRLLSAQEEERDVEKEGNNEQESESRTERPSLSIDIYEVEFLRVLGFFWTDIALILGIS</sequence>
<dbReference type="EnsemblMetazoa" id="Aqu2.1.40110_001">
    <property type="protein sequence ID" value="Aqu2.1.40110_001"/>
    <property type="gene ID" value="Aqu2.1.40110"/>
</dbReference>
<accession>A0A1X7VJX5</accession>
<feature type="region of interest" description="Disordered" evidence="1">
    <location>
        <begin position="35"/>
        <end position="60"/>
    </location>
</feature>
<organism evidence="2">
    <name type="scientific">Amphimedon queenslandica</name>
    <name type="common">Sponge</name>
    <dbReference type="NCBI Taxonomy" id="400682"/>
    <lineage>
        <taxon>Eukaryota</taxon>
        <taxon>Metazoa</taxon>
        <taxon>Porifera</taxon>
        <taxon>Demospongiae</taxon>
        <taxon>Heteroscleromorpha</taxon>
        <taxon>Haplosclerida</taxon>
        <taxon>Niphatidae</taxon>
        <taxon>Amphimedon</taxon>
    </lineage>
</organism>
<reference evidence="2" key="1">
    <citation type="submission" date="2017-05" db="UniProtKB">
        <authorList>
            <consortium name="EnsemblMetazoa"/>
        </authorList>
    </citation>
    <scope>IDENTIFICATION</scope>
</reference>
<feature type="compositionally biased region" description="Basic and acidic residues" evidence="1">
    <location>
        <begin position="42"/>
        <end position="59"/>
    </location>
</feature>
<name>A0A1X7VJX5_AMPQE</name>
<evidence type="ECO:0000313" key="2">
    <source>
        <dbReference type="EnsemblMetazoa" id="Aqu2.1.40110_001"/>
    </source>
</evidence>
<evidence type="ECO:0000256" key="1">
    <source>
        <dbReference type="SAM" id="MobiDB-lite"/>
    </source>
</evidence>
<protein>
    <submittedName>
        <fullName evidence="2">Uncharacterized protein</fullName>
    </submittedName>
</protein>